<sequence length="122" mass="14131">MCHRCTPLAHSIENLINKPYVNRDHANTMPQSRINSAFHPYVHYVNPEIRQWSQPTVPAPQYPFIMNSQYNMVPNYMPIYLAPYIPHNFQSHFQPTGTPQYIAKSSTTDTSISAHLCREISK</sequence>
<name>A0A8S4PTM0_OWEFU</name>
<dbReference type="Proteomes" id="UP000749559">
    <property type="component" value="Unassembled WGS sequence"/>
</dbReference>
<reference evidence="1" key="1">
    <citation type="submission" date="2022-03" db="EMBL/GenBank/DDBJ databases">
        <authorList>
            <person name="Martin C."/>
        </authorList>
    </citation>
    <scope>NUCLEOTIDE SEQUENCE</scope>
</reference>
<dbReference type="AlphaFoldDB" id="A0A8S4PTM0"/>
<protein>
    <submittedName>
        <fullName evidence="1">Uncharacterized protein</fullName>
    </submittedName>
</protein>
<evidence type="ECO:0000313" key="1">
    <source>
        <dbReference type="EMBL" id="CAH1797401.1"/>
    </source>
</evidence>
<evidence type="ECO:0000313" key="2">
    <source>
        <dbReference type="Proteomes" id="UP000749559"/>
    </source>
</evidence>
<comment type="caution">
    <text evidence="1">The sequence shown here is derived from an EMBL/GenBank/DDBJ whole genome shotgun (WGS) entry which is preliminary data.</text>
</comment>
<proteinExistence type="predicted"/>
<keyword evidence="2" id="KW-1185">Reference proteome</keyword>
<accession>A0A8S4PTM0</accession>
<organism evidence="1 2">
    <name type="scientific">Owenia fusiformis</name>
    <name type="common">Polychaete worm</name>
    <dbReference type="NCBI Taxonomy" id="6347"/>
    <lineage>
        <taxon>Eukaryota</taxon>
        <taxon>Metazoa</taxon>
        <taxon>Spiralia</taxon>
        <taxon>Lophotrochozoa</taxon>
        <taxon>Annelida</taxon>
        <taxon>Polychaeta</taxon>
        <taxon>Sedentaria</taxon>
        <taxon>Canalipalpata</taxon>
        <taxon>Sabellida</taxon>
        <taxon>Oweniida</taxon>
        <taxon>Oweniidae</taxon>
        <taxon>Owenia</taxon>
    </lineage>
</organism>
<dbReference type="EMBL" id="CAIIXF020000010">
    <property type="protein sequence ID" value="CAH1797401.1"/>
    <property type="molecule type" value="Genomic_DNA"/>
</dbReference>
<dbReference type="OrthoDB" id="408541at2759"/>
<gene>
    <name evidence="1" type="ORF">OFUS_LOCUS21688</name>
</gene>